<proteinExistence type="predicted"/>
<feature type="compositionally biased region" description="Basic and acidic residues" evidence="1">
    <location>
        <begin position="35"/>
        <end position="45"/>
    </location>
</feature>
<dbReference type="EMBL" id="CP069024">
    <property type="protein sequence ID" value="QRC92340.1"/>
    <property type="molecule type" value="Genomic_DNA"/>
</dbReference>
<evidence type="ECO:0000313" key="3">
    <source>
        <dbReference type="Proteomes" id="UP000663193"/>
    </source>
</evidence>
<evidence type="ECO:0000313" key="2">
    <source>
        <dbReference type="EMBL" id="QRC92340.1"/>
    </source>
</evidence>
<sequence>MRRDASVRPDVHCVSRFAASRMSMLPPQHARSQTRPKDNVHESKPADISGSTRKW</sequence>
<dbReference type="VEuPathDB" id="FungiDB:JI435_402300"/>
<name>A0A7U2HUH8_PHANO</name>
<evidence type="ECO:0000256" key="1">
    <source>
        <dbReference type="SAM" id="MobiDB-lite"/>
    </source>
</evidence>
<organism evidence="2 3">
    <name type="scientific">Phaeosphaeria nodorum (strain SN15 / ATCC MYA-4574 / FGSC 10173)</name>
    <name type="common">Glume blotch fungus</name>
    <name type="synonym">Parastagonospora nodorum</name>
    <dbReference type="NCBI Taxonomy" id="321614"/>
    <lineage>
        <taxon>Eukaryota</taxon>
        <taxon>Fungi</taxon>
        <taxon>Dikarya</taxon>
        <taxon>Ascomycota</taxon>
        <taxon>Pezizomycotina</taxon>
        <taxon>Dothideomycetes</taxon>
        <taxon>Pleosporomycetidae</taxon>
        <taxon>Pleosporales</taxon>
        <taxon>Pleosporineae</taxon>
        <taxon>Phaeosphaeriaceae</taxon>
        <taxon>Parastagonospora</taxon>
    </lineage>
</organism>
<gene>
    <name evidence="2" type="ORF">JI435_402300</name>
</gene>
<feature type="region of interest" description="Disordered" evidence="1">
    <location>
        <begin position="18"/>
        <end position="55"/>
    </location>
</feature>
<dbReference type="Proteomes" id="UP000663193">
    <property type="component" value="Chromosome 2"/>
</dbReference>
<keyword evidence="3" id="KW-1185">Reference proteome</keyword>
<protein>
    <submittedName>
        <fullName evidence="2">Uncharacterized protein</fullName>
    </submittedName>
</protein>
<reference evidence="3" key="1">
    <citation type="journal article" date="2021" name="BMC Genomics">
        <title>Chromosome-level genome assembly and manually-curated proteome of model necrotroph Parastagonospora nodorum Sn15 reveals a genome-wide trove of candidate effector homologs, and redundancy of virulence-related functions within an accessory chromosome.</title>
        <authorList>
            <person name="Bertazzoni S."/>
            <person name="Jones D.A.B."/>
            <person name="Phan H.T."/>
            <person name="Tan K.-C."/>
            <person name="Hane J.K."/>
        </authorList>
    </citation>
    <scope>NUCLEOTIDE SEQUENCE [LARGE SCALE GENOMIC DNA]</scope>
    <source>
        <strain evidence="3">SN15 / ATCC MYA-4574 / FGSC 10173)</strain>
    </source>
</reference>
<accession>A0A7U2HUH8</accession>
<dbReference type="AlphaFoldDB" id="A0A7U2HUH8"/>